<reference evidence="11 12" key="1">
    <citation type="journal article" date="2014" name="ISME J.">
        <title>Candidatus Competibacter-lineage genomes retrieved from metagenomes reveal functional metabolic diversity.</title>
        <authorList>
            <person name="McIlroy S.J."/>
            <person name="Albertsen M."/>
            <person name="Andresen E.K."/>
            <person name="Saunders A.M."/>
            <person name="Kristiansen R."/>
            <person name="Stokholm-Bjerregaard M."/>
            <person name="Nielsen K.L."/>
            <person name="Nielsen P.H."/>
        </authorList>
    </citation>
    <scope>NUCLEOTIDE SEQUENCE [LARGE SCALE GENOMIC DNA]</scope>
    <source>
        <strain evidence="11 12">Run_B_J11</strain>
    </source>
</reference>
<sequence>MLPKPDCAAQLVNPLPIKAAVRVIRAGGLIACPTEAVYGLGCDPRNEQAVQKLLTLKRRPMHKGLILIAADFAQLAPFLQPLSSADFAQLAATWPGPHTWLIPARTDTPRWLRGRHDTLAVRVTAHLLAAALCRACGHPLVSTSANFSRRPPARTALAVRRQLGRQIDYLLPGPTGGAAKPTEIRDLRSGQRVRA</sequence>
<dbReference type="FunFam" id="3.90.870.10:FF:000004">
    <property type="entry name" value="Threonylcarbamoyl-AMP synthase"/>
    <property type="match status" value="1"/>
</dbReference>
<dbReference type="PANTHER" id="PTHR17490">
    <property type="entry name" value="SUA5"/>
    <property type="match status" value="1"/>
</dbReference>
<keyword evidence="3 9" id="KW-0808">Transferase</keyword>
<dbReference type="GO" id="GO:0005524">
    <property type="term" value="F:ATP binding"/>
    <property type="evidence" value="ECO:0007669"/>
    <property type="project" value="UniProtKB-UniRule"/>
</dbReference>
<keyword evidence="2 9" id="KW-0963">Cytoplasm</keyword>
<evidence type="ECO:0000313" key="12">
    <source>
        <dbReference type="Proteomes" id="UP000019184"/>
    </source>
</evidence>
<dbReference type="GO" id="GO:0000049">
    <property type="term" value="F:tRNA binding"/>
    <property type="evidence" value="ECO:0007669"/>
    <property type="project" value="TreeGrafter"/>
</dbReference>
<evidence type="ECO:0000259" key="10">
    <source>
        <dbReference type="PROSITE" id="PS51163"/>
    </source>
</evidence>
<evidence type="ECO:0000256" key="3">
    <source>
        <dbReference type="ARBA" id="ARBA00022679"/>
    </source>
</evidence>
<keyword evidence="4 9" id="KW-0819">tRNA processing</keyword>
<evidence type="ECO:0000313" key="11">
    <source>
        <dbReference type="EMBL" id="CDH46534.1"/>
    </source>
</evidence>
<dbReference type="GO" id="GO:0006450">
    <property type="term" value="P:regulation of translational fidelity"/>
    <property type="evidence" value="ECO:0007669"/>
    <property type="project" value="TreeGrafter"/>
</dbReference>
<protein>
    <recommendedName>
        <fullName evidence="9">Threonylcarbamoyl-AMP synthase</fullName>
        <shortName evidence="9">TC-AMP synthase</shortName>
        <ecNumber evidence="9">2.7.7.87</ecNumber>
    </recommendedName>
    <alternativeName>
        <fullName evidence="9">L-threonylcarbamoyladenylate synthase</fullName>
    </alternativeName>
    <alternativeName>
        <fullName evidence="9">t(6)A37 threonylcarbamoyladenosine biosynthesis protein TsaC</fullName>
    </alternativeName>
    <alternativeName>
        <fullName evidence="9">tRNA threonylcarbamoyladenosine biosynthesis protein TsaC</fullName>
    </alternativeName>
</protein>
<keyword evidence="5 9" id="KW-0548">Nucleotidyltransferase</keyword>
<name>A0A7U7GDZ7_9GAMM</name>
<dbReference type="PROSITE" id="PS51163">
    <property type="entry name" value="YRDC"/>
    <property type="match status" value="1"/>
</dbReference>
<dbReference type="AlphaFoldDB" id="A0A7U7GDZ7"/>
<comment type="catalytic activity">
    <reaction evidence="8 9">
        <text>L-threonine + hydrogencarbonate + ATP = L-threonylcarbamoyladenylate + diphosphate + H2O</text>
        <dbReference type="Rhea" id="RHEA:36407"/>
        <dbReference type="ChEBI" id="CHEBI:15377"/>
        <dbReference type="ChEBI" id="CHEBI:17544"/>
        <dbReference type="ChEBI" id="CHEBI:30616"/>
        <dbReference type="ChEBI" id="CHEBI:33019"/>
        <dbReference type="ChEBI" id="CHEBI:57926"/>
        <dbReference type="ChEBI" id="CHEBI:73682"/>
        <dbReference type="EC" id="2.7.7.87"/>
    </reaction>
</comment>
<dbReference type="SUPFAM" id="SSF55821">
    <property type="entry name" value="YrdC/RibB"/>
    <property type="match status" value="1"/>
</dbReference>
<dbReference type="Pfam" id="PF01300">
    <property type="entry name" value="Sua5_yciO_yrdC"/>
    <property type="match status" value="1"/>
</dbReference>
<evidence type="ECO:0000256" key="9">
    <source>
        <dbReference type="HAMAP-Rule" id="MF_01852"/>
    </source>
</evidence>
<evidence type="ECO:0000256" key="7">
    <source>
        <dbReference type="ARBA" id="ARBA00022840"/>
    </source>
</evidence>
<evidence type="ECO:0000256" key="4">
    <source>
        <dbReference type="ARBA" id="ARBA00022694"/>
    </source>
</evidence>
<evidence type="ECO:0000256" key="8">
    <source>
        <dbReference type="ARBA" id="ARBA00048366"/>
    </source>
</evidence>
<comment type="subcellular location">
    <subcellularLocation>
        <location evidence="1 9">Cytoplasm</location>
    </subcellularLocation>
</comment>
<dbReference type="HAMAP" id="MF_01852">
    <property type="entry name" value="TsaC"/>
    <property type="match status" value="1"/>
</dbReference>
<evidence type="ECO:0000256" key="6">
    <source>
        <dbReference type="ARBA" id="ARBA00022741"/>
    </source>
</evidence>
<proteinExistence type="inferred from homology"/>
<dbReference type="EC" id="2.7.7.87" evidence="9"/>
<accession>A0A7U7GDZ7</accession>
<dbReference type="GO" id="GO:0002949">
    <property type="term" value="P:tRNA threonylcarbamoyladenosine modification"/>
    <property type="evidence" value="ECO:0007669"/>
    <property type="project" value="UniProtKB-UniRule"/>
</dbReference>
<dbReference type="Proteomes" id="UP000019184">
    <property type="component" value="Unassembled WGS sequence"/>
</dbReference>
<comment type="function">
    <text evidence="9">Required for the formation of a threonylcarbamoyl group on adenosine at position 37 (t(6)A37) in tRNAs that read codons beginning with adenine. Catalyzes the conversion of L-threonine, HCO(3)(-)/CO(2) and ATP to give threonylcarbamoyl-AMP (TC-AMP) as the acyladenylate intermediate, with the release of diphosphate.</text>
</comment>
<dbReference type="PANTHER" id="PTHR17490:SF18">
    <property type="entry name" value="THREONYLCARBAMOYL-AMP SYNTHASE"/>
    <property type="match status" value="1"/>
</dbReference>
<keyword evidence="12" id="KW-1185">Reference proteome</keyword>
<evidence type="ECO:0000256" key="2">
    <source>
        <dbReference type="ARBA" id="ARBA00022490"/>
    </source>
</evidence>
<evidence type="ECO:0000256" key="5">
    <source>
        <dbReference type="ARBA" id="ARBA00022695"/>
    </source>
</evidence>
<keyword evidence="6 9" id="KW-0547">Nucleotide-binding</keyword>
<dbReference type="EMBL" id="CBTK010000267">
    <property type="protein sequence ID" value="CDH46534.1"/>
    <property type="molecule type" value="Genomic_DNA"/>
</dbReference>
<dbReference type="GO" id="GO:0003725">
    <property type="term" value="F:double-stranded RNA binding"/>
    <property type="evidence" value="ECO:0007669"/>
    <property type="project" value="InterPro"/>
</dbReference>
<feature type="domain" description="YrdC-like" evidence="10">
    <location>
        <begin position="14"/>
        <end position="195"/>
    </location>
</feature>
<dbReference type="NCBIfam" id="TIGR00057">
    <property type="entry name" value="L-threonylcarbamoyladenylate synthase"/>
    <property type="match status" value="1"/>
</dbReference>
<dbReference type="GO" id="GO:0005737">
    <property type="term" value="C:cytoplasm"/>
    <property type="evidence" value="ECO:0007669"/>
    <property type="project" value="UniProtKB-SubCell"/>
</dbReference>
<dbReference type="InterPro" id="IPR017945">
    <property type="entry name" value="DHBP_synth_RibB-like_a/b_dom"/>
</dbReference>
<dbReference type="InterPro" id="IPR050156">
    <property type="entry name" value="TC-AMP_synthase_SUA5"/>
</dbReference>
<comment type="caution">
    <text evidence="11">The sequence shown here is derived from an EMBL/GenBank/DDBJ whole genome shotgun (WGS) entry which is preliminary data.</text>
</comment>
<evidence type="ECO:0000256" key="1">
    <source>
        <dbReference type="ARBA" id="ARBA00004496"/>
    </source>
</evidence>
<gene>
    <name evidence="11" type="primary">yrdC</name>
    <name evidence="9" type="synonym">tsaC</name>
    <name evidence="11" type="ORF">BN874_510005</name>
</gene>
<comment type="similarity">
    <text evidence="9">Belongs to the SUA5 family. TsaC subfamily.</text>
</comment>
<dbReference type="GO" id="GO:0061710">
    <property type="term" value="F:L-threonylcarbamoyladenylate synthase"/>
    <property type="evidence" value="ECO:0007669"/>
    <property type="project" value="UniProtKB-EC"/>
</dbReference>
<keyword evidence="7 9" id="KW-0067">ATP-binding</keyword>
<dbReference type="InterPro" id="IPR006070">
    <property type="entry name" value="Sua5-like_dom"/>
</dbReference>
<dbReference type="Gene3D" id="3.90.870.10">
    <property type="entry name" value="DHBP synthase"/>
    <property type="match status" value="1"/>
</dbReference>
<organism evidence="11 12">
    <name type="scientific">Candidatus Contendobacter odensis Run_B_J11</name>
    <dbReference type="NCBI Taxonomy" id="1400861"/>
    <lineage>
        <taxon>Bacteria</taxon>
        <taxon>Pseudomonadati</taxon>
        <taxon>Pseudomonadota</taxon>
        <taxon>Gammaproteobacteria</taxon>
        <taxon>Candidatus Competibacteraceae</taxon>
        <taxon>Candidatus Contendibacter</taxon>
    </lineage>
</organism>
<dbReference type="InterPro" id="IPR023535">
    <property type="entry name" value="TC-AMP_synthase"/>
</dbReference>